<organism evidence="9 10">
    <name type="scientific">Ligilactobacillus saerimneri</name>
    <dbReference type="NCBI Taxonomy" id="228229"/>
    <lineage>
        <taxon>Bacteria</taxon>
        <taxon>Bacillati</taxon>
        <taxon>Bacillota</taxon>
        <taxon>Bacilli</taxon>
        <taxon>Lactobacillales</taxon>
        <taxon>Lactobacillaceae</taxon>
        <taxon>Ligilactobacillus</taxon>
    </lineage>
</organism>
<keyword evidence="6" id="KW-0560">Oxidoreductase</keyword>
<dbReference type="PANTHER" id="PTHR23026:SF125">
    <property type="entry name" value="OXYGEN-INSENSITIVE NAD(P)H NITROREDUCTASE"/>
    <property type="match status" value="1"/>
</dbReference>
<comment type="similarity">
    <text evidence="2">Belongs to the nitroreductase family.</text>
</comment>
<evidence type="ECO:0000256" key="5">
    <source>
        <dbReference type="ARBA" id="ARBA00022857"/>
    </source>
</evidence>
<dbReference type="Pfam" id="PF00881">
    <property type="entry name" value="Nitroreductase"/>
    <property type="match status" value="1"/>
</dbReference>
<dbReference type="AlphaFoldDB" id="A0A7H9EMZ8"/>
<evidence type="ECO:0000256" key="3">
    <source>
        <dbReference type="ARBA" id="ARBA00022630"/>
    </source>
</evidence>
<dbReference type="InterPro" id="IPR050627">
    <property type="entry name" value="Nitroreductase/BluB"/>
</dbReference>
<sequence>MDKQLLRDQIIADMHRRYATKKYDLTKRLAPQDWATILEVGRLSPSSYGYEPWKFVLLDTKTKHDIYDFAWGAQASIDGADKVIAILARKDITYNSPYVQHLVSDIKHHDFDPNSPRSQRFKQFQEHDLNLDTPRARFDWACRQTYIALGNMLTAAGRLDIDSCPIEGFDHAKMDQYFADHGLMDPEHWGVAVMASFGYRAQEITPKKRQPLADIYQEL</sequence>
<evidence type="ECO:0000256" key="2">
    <source>
        <dbReference type="ARBA" id="ARBA00007118"/>
    </source>
</evidence>
<proteinExistence type="inferred from homology"/>
<accession>A0A7H9EMZ8</accession>
<dbReference type="GO" id="GO:0046256">
    <property type="term" value="P:2,4,6-trinitrotoluene catabolic process"/>
    <property type="evidence" value="ECO:0007669"/>
    <property type="project" value="TreeGrafter"/>
</dbReference>
<keyword evidence="7" id="KW-0520">NAD</keyword>
<evidence type="ECO:0000259" key="8">
    <source>
        <dbReference type="Pfam" id="PF00881"/>
    </source>
</evidence>
<evidence type="ECO:0000313" key="10">
    <source>
        <dbReference type="Proteomes" id="UP000510886"/>
    </source>
</evidence>
<dbReference type="InterPro" id="IPR033878">
    <property type="entry name" value="NfsB-like"/>
</dbReference>
<dbReference type="InterPro" id="IPR000415">
    <property type="entry name" value="Nitroreductase-like"/>
</dbReference>
<protein>
    <submittedName>
        <fullName evidence="9">NAD(P)H-dependent oxidoreductase</fullName>
    </submittedName>
</protein>
<dbReference type="GO" id="GO:0005829">
    <property type="term" value="C:cytosol"/>
    <property type="evidence" value="ECO:0007669"/>
    <property type="project" value="TreeGrafter"/>
</dbReference>
<comment type="cofactor">
    <cofactor evidence="1">
        <name>FMN</name>
        <dbReference type="ChEBI" id="CHEBI:58210"/>
    </cofactor>
</comment>
<keyword evidence="5" id="KW-0521">NADP</keyword>
<dbReference type="KEGG" id="lsw:GTO87_08850"/>
<evidence type="ECO:0000256" key="7">
    <source>
        <dbReference type="ARBA" id="ARBA00023027"/>
    </source>
</evidence>
<evidence type="ECO:0000256" key="1">
    <source>
        <dbReference type="ARBA" id="ARBA00001917"/>
    </source>
</evidence>
<feature type="domain" description="Nitroreductase" evidence="8">
    <location>
        <begin position="16"/>
        <end position="178"/>
    </location>
</feature>
<dbReference type="Gene3D" id="3.40.109.10">
    <property type="entry name" value="NADH Oxidase"/>
    <property type="match status" value="1"/>
</dbReference>
<name>A0A7H9EMZ8_9LACO</name>
<dbReference type="Proteomes" id="UP000510886">
    <property type="component" value="Chromosome"/>
</dbReference>
<dbReference type="GO" id="GO:0046857">
    <property type="term" value="F:oxidoreductase activity, acting on other nitrogenous compounds as donors, with NAD or NADP as acceptor"/>
    <property type="evidence" value="ECO:0007669"/>
    <property type="project" value="TreeGrafter"/>
</dbReference>
<evidence type="ECO:0000256" key="4">
    <source>
        <dbReference type="ARBA" id="ARBA00022643"/>
    </source>
</evidence>
<dbReference type="RefSeq" id="WP_180848851.1">
    <property type="nucleotide sequence ID" value="NZ_CP047418.1"/>
</dbReference>
<dbReference type="EMBL" id="CP047418">
    <property type="protein sequence ID" value="QLL78682.1"/>
    <property type="molecule type" value="Genomic_DNA"/>
</dbReference>
<keyword evidence="3" id="KW-0285">Flavoprotein</keyword>
<keyword evidence="4" id="KW-0288">FMN</keyword>
<dbReference type="CDD" id="cd02149">
    <property type="entry name" value="NfsB-like"/>
    <property type="match status" value="1"/>
</dbReference>
<dbReference type="SUPFAM" id="SSF55469">
    <property type="entry name" value="FMN-dependent nitroreductase-like"/>
    <property type="match status" value="1"/>
</dbReference>
<reference evidence="9 10" key="1">
    <citation type="submission" date="2020-01" db="EMBL/GenBank/DDBJ databases">
        <title>Complete and circular genome sequences of six lactobacillus isolates from horses.</title>
        <authorList>
            <person name="Hassan H.M."/>
        </authorList>
    </citation>
    <scope>NUCLEOTIDE SEQUENCE [LARGE SCALE GENOMIC DNA]</scope>
    <source>
        <strain evidence="9 10">1A</strain>
    </source>
</reference>
<evidence type="ECO:0000256" key="6">
    <source>
        <dbReference type="ARBA" id="ARBA00023002"/>
    </source>
</evidence>
<evidence type="ECO:0000313" key="9">
    <source>
        <dbReference type="EMBL" id="QLL78682.1"/>
    </source>
</evidence>
<dbReference type="InterPro" id="IPR029479">
    <property type="entry name" value="Nitroreductase"/>
</dbReference>
<gene>
    <name evidence="9" type="ORF">GTO87_08850</name>
</gene>
<dbReference type="PANTHER" id="PTHR23026">
    <property type="entry name" value="NADPH NITROREDUCTASE"/>
    <property type="match status" value="1"/>
</dbReference>